<evidence type="ECO:0000256" key="1">
    <source>
        <dbReference type="ARBA" id="ARBA00004255"/>
    </source>
</evidence>
<dbReference type="Proteomes" id="UP000199052">
    <property type="component" value="Unassembled WGS sequence"/>
</dbReference>
<evidence type="ECO:0000313" key="6">
    <source>
        <dbReference type="EMBL" id="NYH85312.1"/>
    </source>
</evidence>
<dbReference type="GO" id="GO:0005737">
    <property type="term" value="C:cytoplasm"/>
    <property type="evidence" value="ECO:0007669"/>
    <property type="project" value="UniProtKB-ARBA"/>
</dbReference>
<reference evidence="6 9" key="2">
    <citation type="submission" date="2020-07" db="EMBL/GenBank/DDBJ databases">
        <title>Sequencing the genomes of 1000 actinobacteria strains.</title>
        <authorList>
            <person name="Klenk H.-P."/>
        </authorList>
    </citation>
    <scope>NUCLEOTIDE SEQUENCE [LARGE SCALE GENOMIC DNA]</scope>
    <source>
        <strain evidence="6 9">DSM 45117</strain>
    </source>
</reference>
<reference evidence="7 8" key="1">
    <citation type="submission" date="2016-10" db="EMBL/GenBank/DDBJ databases">
        <authorList>
            <person name="de Groot N.N."/>
        </authorList>
    </citation>
    <scope>NUCLEOTIDE SEQUENCE [LARGE SCALE GENOMIC DNA]</scope>
    <source>
        <strain evidence="7 8">CPCC 202808</strain>
    </source>
</reference>
<dbReference type="STRING" id="504797.SAMN05421678_11874"/>
<organism evidence="7 8">
    <name type="scientific">Actinopolymorpha cephalotaxi</name>
    <dbReference type="NCBI Taxonomy" id="504797"/>
    <lineage>
        <taxon>Bacteria</taxon>
        <taxon>Bacillati</taxon>
        <taxon>Actinomycetota</taxon>
        <taxon>Actinomycetes</taxon>
        <taxon>Propionibacteriales</taxon>
        <taxon>Actinopolymorphaceae</taxon>
        <taxon>Actinopolymorpha</taxon>
    </lineage>
</organism>
<gene>
    <name evidence="6" type="ORF">FHR37_004163</name>
    <name evidence="7" type="ORF">SAMN05421678_11874</name>
</gene>
<dbReference type="GO" id="GO:0070273">
    <property type="term" value="F:phosphatidylinositol-4-phosphate binding"/>
    <property type="evidence" value="ECO:0007669"/>
    <property type="project" value="InterPro"/>
</dbReference>
<feature type="coiled-coil region" evidence="5">
    <location>
        <begin position="167"/>
        <end position="194"/>
    </location>
</feature>
<dbReference type="InterPro" id="IPR008628">
    <property type="entry name" value="GPP34-like"/>
</dbReference>
<evidence type="ECO:0000313" key="9">
    <source>
        <dbReference type="Proteomes" id="UP000533017"/>
    </source>
</evidence>
<sequence>MSTARDLLIVVIDVMSGHPVEPGNLSLALAGAELIDLLQAQAVRLDGEQIVPTGRPAPGDRLLEGASSSLVRQAPYESVDAWLWRRGRGLAMVYVSGLQTEGELTRQPSRHRNPFRTGLLVLADSPARDEATARWESEEPVLAELAIALGIRDRRTTLPPGAVDDSVAAVLAAVEDAEHQLELERQRRAIEEAAYDNVWRDPQ</sequence>
<dbReference type="EMBL" id="FOOI01000018">
    <property type="protein sequence ID" value="SFH45693.1"/>
    <property type="molecule type" value="Genomic_DNA"/>
</dbReference>
<keyword evidence="3" id="KW-0446">Lipid-binding</keyword>
<keyword evidence="9" id="KW-1185">Reference proteome</keyword>
<dbReference type="Pfam" id="PF05719">
    <property type="entry name" value="GPP34"/>
    <property type="match status" value="1"/>
</dbReference>
<accession>A0A1I3A6F2</accession>
<evidence type="ECO:0000256" key="2">
    <source>
        <dbReference type="ARBA" id="ARBA00023034"/>
    </source>
</evidence>
<dbReference type="Proteomes" id="UP000533017">
    <property type="component" value="Unassembled WGS sequence"/>
</dbReference>
<evidence type="ECO:0000313" key="7">
    <source>
        <dbReference type="EMBL" id="SFH45693.1"/>
    </source>
</evidence>
<evidence type="ECO:0000256" key="3">
    <source>
        <dbReference type="ARBA" id="ARBA00023121"/>
    </source>
</evidence>
<dbReference type="AlphaFoldDB" id="A0A1I3A6F2"/>
<evidence type="ECO:0000256" key="4">
    <source>
        <dbReference type="ARBA" id="ARBA00023136"/>
    </source>
</evidence>
<keyword evidence="2" id="KW-0333">Golgi apparatus</keyword>
<evidence type="ECO:0000313" key="8">
    <source>
        <dbReference type="Proteomes" id="UP000199052"/>
    </source>
</evidence>
<evidence type="ECO:0000256" key="5">
    <source>
        <dbReference type="SAM" id="Coils"/>
    </source>
</evidence>
<name>A0A1I3A6F2_9ACTN</name>
<comment type="subcellular location">
    <subcellularLocation>
        <location evidence="1">Golgi apparatus membrane</location>
        <topology evidence="1">Peripheral membrane protein</topology>
        <orientation evidence="1">Cytoplasmic side</orientation>
    </subcellularLocation>
</comment>
<dbReference type="Gene3D" id="1.10.3630.10">
    <property type="entry name" value="yeast vps74-n-term truncation variant domain like"/>
    <property type="match status" value="1"/>
</dbReference>
<dbReference type="EMBL" id="JACBZA010000001">
    <property type="protein sequence ID" value="NYH85312.1"/>
    <property type="molecule type" value="Genomic_DNA"/>
</dbReference>
<keyword evidence="4" id="KW-0472">Membrane</keyword>
<dbReference type="OrthoDB" id="3871310at2"/>
<dbReference type="InterPro" id="IPR038261">
    <property type="entry name" value="GPP34-like_sf"/>
</dbReference>
<protein>
    <submittedName>
        <fullName evidence="7">Golgi phosphoprotein 3 (GPP34)</fullName>
    </submittedName>
</protein>
<dbReference type="GO" id="GO:0012505">
    <property type="term" value="C:endomembrane system"/>
    <property type="evidence" value="ECO:0007669"/>
    <property type="project" value="UniProtKB-ARBA"/>
</dbReference>
<keyword evidence="5" id="KW-0175">Coiled coil</keyword>
<proteinExistence type="predicted"/>
<dbReference type="RefSeq" id="WP_092888528.1">
    <property type="nucleotide sequence ID" value="NZ_FOOI01000018.1"/>
</dbReference>